<dbReference type="PANTHER" id="PTHR24047:SF29">
    <property type="entry name" value="EATER-RELATED"/>
    <property type="match status" value="1"/>
</dbReference>
<feature type="domain" description="EGF-like" evidence="1">
    <location>
        <begin position="131"/>
        <end position="164"/>
    </location>
</feature>
<feature type="domain" description="EGF-like" evidence="1">
    <location>
        <begin position="166"/>
        <end position="197"/>
    </location>
</feature>
<dbReference type="VEuPathDB" id="VectorBase:ASTEI20_039183"/>
<dbReference type="Proteomes" id="UP000076408">
    <property type="component" value="Unassembled WGS sequence"/>
</dbReference>
<feature type="domain" description="EGF-like" evidence="1">
    <location>
        <begin position="98"/>
        <end position="129"/>
    </location>
</feature>
<proteinExistence type="predicted"/>
<dbReference type="EnsemblMetazoa" id="ASTEI02324-RA">
    <property type="protein sequence ID" value="ASTEI02324-PA"/>
    <property type="gene ID" value="ASTEI02324"/>
</dbReference>
<feature type="domain" description="EGF-like" evidence="1">
    <location>
        <begin position="27"/>
        <end position="62"/>
    </location>
</feature>
<reference evidence="3" key="1">
    <citation type="journal article" date="2014" name="Genome Biol.">
        <title>Genome analysis of a major urban malaria vector mosquito, Anopheles stephensi.</title>
        <authorList>
            <person name="Jiang X."/>
            <person name="Peery A."/>
            <person name="Hall A.B."/>
            <person name="Sharma A."/>
            <person name="Chen X.G."/>
            <person name="Waterhouse R.M."/>
            <person name="Komissarov A."/>
            <person name="Riehle M.M."/>
            <person name="Shouche Y."/>
            <person name="Sharakhova M.V."/>
            <person name="Lawson D."/>
            <person name="Pakpour N."/>
            <person name="Arensburger P."/>
            <person name="Davidson V.L."/>
            <person name="Eiglmeier K."/>
            <person name="Emrich S."/>
            <person name="George P."/>
            <person name="Kennedy R.C."/>
            <person name="Mane S.P."/>
            <person name="Maslen G."/>
            <person name="Oringanje C."/>
            <person name="Qi Y."/>
            <person name="Settlage R."/>
            <person name="Tojo M."/>
            <person name="Tubio J.M."/>
            <person name="Unger M.F."/>
            <person name="Wang B."/>
            <person name="Vernick K.D."/>
            <person name="Ribeiro J.M."/>
            <person name="James A.A."/>
            <person name="Michel K."/>
            <person name="Riehle M.A."/>
            <person name="Luckhart S."/>
            <person name="Sharakhov I.V."/>
            <person name="Tu Z."/>
        </authorList>
    </citation>
    <scope>NUCLEOTIDE SEQUENCE [LARGE SCALE GENOMIC DNA]</scope>
    <source>
        <strain evidence="3">Indian</strain>
    </source>
</reference>
<accession>A0A182Y1I8</accession>
<sequence length="290" mass="31362">MAHCIAPNVCQCHEGHEKNDTHLCIPACKSTVVDCTMGSCVGVNVCECDEGYTLEMGEDGCSTLPDNAECIAPDEHRCLEGYQPMYDQELLQDRCVPSCEQECENGTCTAPNQCTCIEGFSAGYNETCSSICEKDCEGHSGVCVENLCQCFDGYSNLVNAYLCSPVCAGCEHGECLMPDECSCFDGYEMNNQTASCEPVCDNCTGDTYCKSPGQCACYGEGAMITDEQNNVHCILLAESFQQADDSLVWLAIVGTISGLTVLFAVAYVMYKRSTGSFNTAVRMSEIKVID</sequence>
<name>A0A182Y1I8_ANOST</name>
<keyword evidence="3" id="KW-1185">Reference proteome</keyword>
<dbReference type="OMA" id="TCRGGCD"/>
<dbReference type="STRING" id="30069.A0A182Y1I8"/>
<dbReference type="AlphaFoldDB" id="A0A182Y1I8"/>
<dbReference type="VEuPathDB" id="VectorBase:ASTE004592"/>
<dbReference type="InterPro" id="IPR053255">
    <property type="entry name" value="EGF-like_domain"/>
</dbReference>
<dbReference type="SMART" id="SM00181">
    <property type="entry name" value="EGF"/>
    <property type="match status" value="4"/>
</dbReference>
<reference evidence="2" key="2">
    <citation type="submission" date="2020-05" db="UniProtKB">
        <authorList>
            <consortium name="EnsemblMetazoa"/>
        </authorList>
    </citation>
    <scope>IDENTIFICATION</scope>
    <source>
        <strain evidence="2">Indian</strain>
    </source>
</reference>
<dbReference type="VEuPathDB" id="VectorBase:ASTEI02324"/>
<evidence type="ECO:0000259" key="1">
    <source>
        <dbReference type="SMART" id="SM00181"/>
    </source>
</evidence>
<evidence type="ECO:0000313" key="3">
    <source>
        <dbReference type="Proteomes" id="UP000076408"/>
    </source>
</evidence>
<dbReference type="PANTHER" id="PTHR24047">
    <property type="entry name" value="FI01909P-RELATED"/>
    <property type="match status" value="1"/>
</dbReference>
<dbReference type="InterPro" id="IPR000742">
    <property type="entry name" value="EGF"/>
</dbReference>
<evidence type="ECO:0000313" key="2">
    <source>
        <dbReference type="EnsemblMetazoa" id="ASTEI02324-PA"/>
    </source>
</evidence>
<protein>
    <recommendedName>
        <fullName evidence="1">EGF-like domain-containing protein</fullName>
    </recommendedName>
</protein>
<dbReference type="Gene3D" id="2.10.25.10">
    <property type="entry name" value="Laminin"/>
    <property type="match status" value="3"/>
</dbReference>
<organism evidence="2 3">
    <name type="scientific">Anopheles stephensi</name>
    <name type="common">Indo-Pakistan malaria mosquito</name>
    <dbReference type="NCBI Taxonomy" id="30069"/>
    <lineage>
        <taxon>Eukaryota</taxon>
        <taxon>Metazoa</taxon>
        <taxon>Ecdysozoa</taxon>
        <taxon>Arthropoda</taxon>
        <taxon>Hexapoda</taxon>
        <taxon>Insecta</taxon>
        <taxon>Pterygota</taxon>
        <taxon>Neoptera</taxon>
        <taxon>Endopterygota</taxon>
        <taxon>Diptera</taxon>
        <taxon>Nematocera</taxon>
        <taxon>Culicoidea</taxon>
        <taxon>Culicidae</taxon>
        <taxon>Anophelinae</taxon>
        <taxon>Anopheles</taxon>
    </lineage>
</organism>